<comment type="subcellular location">
    <subcellularLocation>
        <location evidence="1">Cytoplasm</location>
        <location evidence="1">Perinuclear region</location>
    </subcellularLocation>
</comment>
<dbReference type="InterPro" id="IPR044760">
    <property type="entry name" value="TRAPPC2L"/>
</dbReference>
<evidence type="ECO:0000256" key="3">
    <source>
        <dbReference type="ARBA" id="ARBA00022892"/>
    </source>
</evidence>
<dbReference type="Gene3D" id="3.30.450.70">
    <property type="match status" value="1"/>
</dbReference>
<dbReference type="PANTHER" id="PTHR12403">
    <property type="entry name" value="TRAFFICKING PROTEIN PARTICLE COMPLEX SUBUNIT 2"/>
    <property type="match status" value="1"/>
</dbReference>
<accession>A0A8C5YIW2</accession>
<dbReference type="InterPro" id="IPR006722">
    <property type="entry name" value="Sedlin"/>
</dbReference>
<dbReference type="CDD" id="cd14854">
    <property type="entry name" value="TRAPPC2L"/>
    <property type="match status" value="1"/>
</dbReference>
<dbReference type="GeneTree" id="ENSGT00510000047505"/>
<dbReference type="SUPFAM" id="SSF64356">
    <property type="entry name" value="SNARE-like"/>
    <property type="match status" value="1"/>
</dbReference>
<sequence>MVHTSMDVADKTISTRGKALVKQREPYLGLLYPIEDYKAYGYVTNSKVKFVMVVDSSNTALRDNEICSMIRKLHSFCTDMVCNPFYNPGDRIQSRAFDKVVTSIMIQVC</sequence>
<evidence type="ECO:0000256" key="1">
    <source>
        <dbReference type="ARBA" id="ARBA00004556"/>
    </source>
</evidence>
<keyword evidence="3" id="KW-0813">Transport</keyword>
<organism evidence="5 6">
    <name type="scientific">Marmota marmota marmota</name>
    <name type="common">Alpine marmot</name>
    <dbReference type="NCBI Taxonomy" id="9994"/>
    <lineage>
        <taxon>Eukaryota</taxon>
        <taxon>Metazoa</taxon>
        <taxon>Chordata</taxon>
        <taxon>Craniata</taxon>
        <taxon>Vertebrata</taxon>
        <taxon>Euteleostomi</taxon>
        <taxon>Mammalia</taxon>
        <taxon>Eutheria</taxon>
        <taxon>Euarchontoglires</taxon>
        <taxon>Glires</taxon>
        <taxon>Rodentia</taxon>
        <taxon>Sciuromorpha</taxon>
        <taxon>Sciuridae</taxon>
        <taxon>Xerinae</taxon>
        <taxon>Marmotini</taxon>
        <taxon>Marmota</taxon>
    </lineage>
</organism>
<reference evidence="5" key="1">
    <citation type="submission" date="2025-08" db="UniProtKB">
        <authorList>
            <consortium name="Ensembl"/>
        </authorList>
    </citation>
    <scope>IDENTIFICATION</scope>
</reference>
<reference evidence="5" key="2">
    <citation type="submission" date="2025-09" db="UniProtKB">
        <authorList>
            <consortium name="Ensembl"/>
        </authorList>
    </citation>
    <scope>IDENTIFICATION</scope>
</reference>
<dbReference type="GO" id="GO:0048471">
    <property type="term" value="C:perinuclear region of cytoplasm"/>
    <property type="evidence" value="ECO:0007669"/>
    <property type="project" value="UniProtKB-SubCell"/>
</dbReference>
<dbReference type="GO" id="GO:0006888">
    <property type="term" value="P:endoplasmic reticulum to Golgi vesicle-mediated transport"/>
    <property type="evidence" value="ECO:0007669"/>
    <property type="project" value="InterPro"/>
</dbReference>
<comment type="similarity">
    <text evidence="2">Belongs to the TRAPP small subunits family. Sedlin subfamily.</text>
</comment>
<name>A0A8C5YIW2_MARMA</name>
<keyword evidence="6" id="KW-1185">Reference proteome</keyword>
<dbReference type="Pfam" id="PF04628">
    <property type="entry name" value="Sedlin_N"/>
    <property type="match status" value="1"/>
</dbReference>
<protein>
    <recommendedName>
        <fullName evidence="4">Trafficking protein particle complex subunit 2-like protein</fullName>
    </recommendedName>
</protein>
<dbReference type="Ensembl" id="ENSMMMT00000000706.1">
    <property type="protein sequence ID" value="ENSMMMP00000000642.1"/>
    <property type="gene ID" value="ENSMMMG00000000615.1"/>
</dbReference>
<dbReference type="Proteomes" id="UP000694407">
    <property type="component" value="Unplaced"/>
</dbReference>
<evidence type="ECO:0000313" key="5">
    <source>
        <dbReference type="Ensembl" id="ENSMMMP00000000642.1"/>
    </source>
</evidence>
<dbReference type="InterPro" id="IPR011012">
    <property type="entry name" value="Longin-like_dom_sf"/>
</dbReference>
<dbReference type="AlphaFoldDB" id="A0A8C5YIW2"/>
<evidence type="ECO:0000256" key="2">
    <source>
        <dbReference type="ARBA" id="ARBA00006626"/>
    </source>
</evidence>
<evidence type="ECO:0000256" key="4">
    <source>
        <dbReference type="ARBA" id="ARBA00024408"/>
    </source>
</evidence>
<evidence type="ECO:0000313" key="6">
    <source>
        <dbReference type="Proteomes" id="UP000694407"/>
    </source>
</evidence>
<proteinExistence type="inferred from homology"/>
<keyword evidence="3" id="KW-0931">ER-Golgi transport</keyword>